<comment type="caution">
    <text evidence="3">The sequence shown here is derived from an EMBL/GenBank/DDBJ whole genome shotgun (WGS) entry which is preliminary data.</text>
</comment>
<sequence length="239" mass="25801">MRRLGITAPLLAALLTPSAAIAQAPAASGVTVYRCTDSKGQLVALRDSPCRSGERQEVVRMQRPQDPPPRTASTAAAPAPPAADPLPREVRVVTVQAPRPMYECTAPDGTTYTSDSDQGNQRWVPLWTLGYPVGPGPRPPPRPPLPPVRPASTPTTSPLPAHGPGHGPRPPLPGVVVPGGTWVRDPCIRLSQDEVCARLSDRRYEILRVYHAAMPSQRTELDREQRQIDAHLADHCPGY</sequence>
<reference evidence="4" key="1">
    <citation type="journal article" date="2019" name="Int. J. Syst. Evol. Microbiol.">
        <title>The Global Catalogue of Microorganisms (GCM) 10K type strain sequencing project: providing services to taxonomists for standard genome sequencing and annotation.</title>
        <authorList>
            <consortium name="The Broad Institute Genomics Platform"/>
            <consortium name="The Broad Institute Genome Sequencing Center for Infectious Disease"/>
            <person name="Wu L."/>
            <person name="Ma J."/>
        </authorList>
    </citation>
    <scope>NUCLEOTIDE SEQUENCE [LARGE SCALE GENOMIC DNA]</scope>
    <source>
        <strain evidence="4">CCUG 55854</strain>
    </source>
</reference>
<dbReference type="EMBL" id="JBHTKN010000004">
    <property type="protein sequence ID" value="MFD1042365.1"/>
    <property type="molecule type" value="Genomic_DNA"/>
</dbReference>
<protein>
    <submittedName>
        <fullName evidence="3">DUF4124 domain-containing protein</fullName>
    </submittedName>
</protein>
<evidence type="ECO:0000256" key="1">
    <source>
        <dbReference type="SAM" id="MobiDB-lite"/>
    </source>
</evidence>
<keyword evidence="2" id="KW-0732">Signal</keyword>
<organism evidence="3 4">
    <name type="scientific">Pseudoxanthomonas kaohsiungensis</name>
    <dbReference type="NCBI Taxonomy" id="283923"/>
    <lineage>
        <taxon>Bacteria</taxon>
        <taxon>Pseudomonadati</taxon>
        <taxon>Pseudomonadota</taxon>
        <taxon>Gammaproteobacteria</taxon>
        <taxon>Lysobacterales</taxon>
        <taxon>Lysobacteraceae</taxon>
        <taxon>Pseudoxanthomonas</taxon>
    </lineage>
</organism>
<dbReference type="Proteomes" id="UP001597033">
    <property type="component" value="Unassembled WGS sequence"/>
</dbReference>
<gene>
    <name evidence="3" type="ORF">ACFQ2N_08385</name>
</gene>
<feature type="chain" id="PRO_5046440098" evidence="2">
    <location>
        <begin position="23"/>
        <end position="239"/>
    </location>
</feature>
<evidence type="ECO:0000313" key="3">
    <source>
        <dbReference type="EMBL" id="MFD1042365.1"/>
    </source>
</evidence>
<dbReference type="RefSeq" id="WP_238394333.1">
    <property type="nucleotide sequence ID" value="NZ_JBHTKN010000004.1"/>
</dbReference>
<proteinExistence type="predicted"/>
<feature type="region of interest" description="Disordered" evidence="1">
    <location>
        <begin position="48"/>
        <end position="88"/>
    </location>
</feature>
<feature type="signal peptide" evidence="2">
    <location>
        <begin position="1"/>
        <end position="22"/>
    </location>
</feature>
<evidence type="ECO:0000256" key="2">
    <source>
        <dbReference type="SAM" id="SignalP"/>
    </source>
</evidence>
<accession>A0ABW3LWL8</accession>
<feature type="compositionally biased region" description="Low complexity" evidence="1">
    <location>
        <begin position="150"/>
        <end position="163"/>
    </location>
</feature>
<name>A0ABW3LWL8_9GAMM</name>
<feature type="region of interest" description="Disordered" evidence="1">
    <location>
        <begin position="131"/>
        <end position="172"/>
    </location>
</feature>
<feature type="compositionally biased region" description="Basic and acidic residues" evidence="1">
    <location>
        <begin position="48"/>
        <end position="60"/>
    </location>
</feature>
<feature type="compositionally biased region" description="Pro residues" evidence="1">
    <location>
        <begin position="134"/>
        <end position="149"/>
    </location>
</feature>
<keyword evidence="4" id="KW-1185">Reference proteome</keyword>
<evidence type="ECO:0000313" key="4">
    <source>
        <dbReference type="Proteomes" id="UP001597033"/>
    </source>
</evidence>